<keyword evidence="1" id="KW-0255">Endonuclease</keyword>
<name>A0ABX6MAU7_9BURK</name>
<reference evidence="1 2" key="1">
    <citation type="submission" date="2020-04" db="EMBL/GenBank/DDBJ databases">
        <title>Genome sequencing of novel species.</title>
        <authorList>
            <person name="Heo J."/>
            <person name="Kim S.-J."/>
            <person name="Kim J.-S."/>
            <person name="Hong S.-B."/>
            <person name="Kwon S.-W."/>
        </authorList>
    </citation>
    <scope>NUCLEOTIDE SEQUENCE [LARGE SCALE GENOMIC DNA]</scope>
    <source>
        <strain evidence="1 2">AF9R3</strain>
    </source>
</reference>
<proteinExistence type="predicted"/>
<evidence type="ECO:0000313" key="2">
    <source>
        <dbReference type="Proteomes" id="UP000503117"/>
    </source>
</evidence>
<dbReference type="EMBL" id="CP051684">
    <property type="protein sequence ID" value="QJD89942.1"/>
    <property type="molecule type" value="Genomic_DNA"/>
</dbReference>
<keyword evidence="2" id="KW-1185">Reference proteome</keyword>
<organism evidence="1 2">
    <name type="scientific">Duganella dendranthematis</name>
    <dbReference type="NCBI Taxonomy" id="2728021"/>
    <lineage>
        <taxon>Bacteria</taxon>
        <taxon>Pseudomonadati</taxon>
        <taxon>Pseudomonadota</taxon>
        <taxon>Betaproteobacteria</taxon>
        <taxon>Burkholderiales</taxon>
        <taxon>Oxalobacteraceae</taxon>
        <taxon>Telluria group</taxon>
        <taxon>Duganella</taxon>
    </lineage>
</organism>
<protein>
    <submittedName>
        <fullName evidence="1">HNH endonuclease</fullName>
    </submittedName>
</protein>
<accession>A0ABX6MAU7</accession>
<dbReference type="Proteomes" id="UP000503117">
    <property type="component" value="Chromosome"/>
</dbReference>
<evidence type="ECO:0000313" key="1">
    <source>
        <dbReference type="EMBL" id="QJD89942.1"/>
    </source>
</evidence>
<sequence>MATDDRFKQAVVATLAKRAANRCSNPSCNAITSGPADDPKSSVNVGEAAHIYGANPGSARFSKDMSATERSAITNAIWLCATCHKLVDDDPLKYPAGLLFEWQSEHERVISGQVGKAGAESRRRYEKRHLEELGHLSYLAERIIIEKGPFWEYSLTAEVLRVELSPILRRWNALKKGLYLKPASRMNRADFMLWMVSKTDEARMICKAFAELATTEFSRSWGEPGVAGSEVEIIAACRLFSEMCQSALMWEESVRFIVVEEVLREIPPLMVGATGAMIEEAAKIPLFLSETVAGNPTSGNYLLSIKLTLPDGWSDTIVEALERARIAIENGN</sequence>
<keyword evidence="1" id="KW-0540">Nuclease</keyword>
<gene>
    <name evidence="1" type="ORF">HH213_07440</name>
</gene>
<keyword evidence="1" id="KW-0378">Hydrolase</keyword>
<dbReference type="GO" id="GO:0004519">
    <property type="term" value="F:endonuclease activity"/>
    <property type="evidence" value="ECO:0007669"/>
    <property type="project" value="UniProtKB-KW"/>
</dbReference>
<dbReference type="RefSeq" id="WP_169111791.1">
    <property type="nucleotide sequence ID" value="NZ_CP051684.1"/>
</dbReference>